<dbReference type="Proteomes" id="UP000629371">
    <property type="component" value="Unassembled WGS sequence"/>
</dbReference>
<dbReference type="SUPFAM" id="SSF53756">
    <property type="entry name" value="UDP-Glycosyltransferase/glycogen phosphorylase"/>
    <property type="match status" value="1"/>
</dbReference>
<dbReference type="PANTHER" id="PTHR12526">
    <property type="entry name" value="GLYCOSYLTRANSFERASE"/>
    <property type="match status" value="1"/>
</dbReference>
<reference evidence="4 5" key="1">
    <citation type="submission" date="2021-01" db="EMBL/GenBank/DDBJ databases">
        <title>WGS of actinomycetes isolated from Thailand.</title>
        <authorList>
            <person name="Thawai C."/>
        </authorList>
    </citation>
    <scope>NUCLEOTIDE SEQUENCE [LARGE SCALE GENOMIC DNA]</scope>
    <source>
        <strain evidence="4 5">CH9-7</strain>
    </source>
</reference>
<dbReference type="PANTHER" id="PTHR12526:SF636">
    <property type="entry name" value="BLL3647 PROTEIN"/>
    <property type="match status" value="1"/>
</dbReference>
<dbReference type="Pfam" id="PF11997">
    <property type="entry name" value="DUF3492"/>
    <property type="match status" value="1"/>
</dbReference>
<evidence type="ECO:0000256" key="2">
    <source>
        <dbReference type="SAM" id="MobiDB-lite"/>
    </source>
</evidence>
<keyword evidence="5" id="KW-1185">Reference proteome</keyword>
<sequence>MRIGLLTEGGYPYAPGASHTWCDRLVHGLTGHDFEVYALRADPRRERGRPVLPGHVRVHDAPLWGDFPAGHHRAADERRGRAPGRRARRRFAEHFGDLLTAIASAPPENALNRKADRFASGLYGLAEQARDDGGLPALLRSEDAVRRLESVCHGPRALPAAHGAQVGDLLTVADRLERALRPLSLDWYGDGDTPGLDGADLCHATSGGAAALPGLLAKRLFGTPLLVTEYGVRLREHYLARAAAPLSAPVRALLAAFQGALAAETYAQAALITPGNTHARRWQERCGADRERLRTVHPGMDAAPFAAVADAPADDSKTLVWVGAVEPAKDLVALLHAFAEVRRAEPEATLRIIGGLGRDPRAAGYLAHCRALAAQLFPDEAADAVTVGENPVSFEELGSPDAPTLADAYASASVVVLSSVVEGFPRSLVEAMFCGRATVSTDAGAVCEVIGGTGLVVPPRNPRALAEACGALLGDPDRRARLGAAARARALELFTVEQNTAAFRGIYLELISHAPARPPGARDRDAHGVPQPFAHPAESHVPGRWAGTGAATRPAPAPAGRTPSWAVP</sequence>
<dbReference type="Pfam" id="PF13692">
    <property type="entry name" value="Glyco_trans_1_4"/>
    <property type="match status" value="1"/>
</dbReference>
<feature type="domain" description="DUF3492" evidence="3">
    <location>
        <begin position="1"/>
        <end position="291"/>
    </location>
</feature>
<name>A0ABS1MKA3_9ACTN</name>
<accession>A0ABS1MKA3</accession>
<dbReference type="InterPro" id="IPR022622">
    <property type="entry name" value="DUF3492"/>
</dbReference>
<feature type="region of interest" description="Disordered" evidence="2">
    <location>
        <begin position="517"/>
        <end position="568"/>
    </location>
</feature>
<evidence type="ECO:0000259" key="3">
    <source>
        <dbReference type="Pfam" id="PF11997"/>
    </source>
</evidence>
<organism evidence="4 5">
    <name type="scientific">Streptomyces siderophoricus</name>
    <dbReference type="NCBI Taxonomy" id="2802281"/>
    <lineage>
        <taxon>Bacteria</taxon>
        <taxon>Bacillati</taxon>
        <taxon>Actinomycetota</taxon>
        <taxon>Actinomycetes</taxon>
        <taxon>Kitasatosporales</taxon>
        <taxon>Streptomycetaceae</taxon>
        <taxon>Streptomyces</taxon>
    </lineage>
</organism>
<gene>
    <name evidence="4" type="ORF">JK360_03740</name>
</gene>
<evidence type="ECO:0000313" key="4">
    <source>
        <dbReference type="EMBL" id="MBL1088507.1"/>
    </source>
</evidence>
<proteinExistence type="predicted"/>
<evidence type="ECO:0000313" key="5">
    <source>
        <dbReference type="Proteomes" id="UP000629371"/>
    </source>
</evidence>
<dbReference type="RefSeq" id="WP_201801660.1">
    <property type="nucleotide sequence ID" value="NZ_JAERRI010000002.1"/>
</dbReference>
<dbReference type="Gene3D" id="3.40.50.2000">
    <property type="entry name" value="Glycogen Phosphorylase B"/>
    <property type="match status" value="2"/>
</dbReference>
<feature type="compositionally biased region" description="Low complexity" evidence="2">
    <location>
        <begin position="542"/>
        <end position="568"/>
    </location>
</feature>
<comment type="caution">
    <text evidence="4">The sequence shown here is derived from an EMBL/GenBank/DDBJ whole genome shotgun (WGS) entry which is preliminary data.</text>
</comment>
<evidence type="ECO:0000256" key="1">
    <source>
        <dbReference type="ARBA" id="ARBA00021292"/>
    </source>
</evidence>
<dbReference type="EMBL" id="JAERRI010000002">
    <property type="protein sequence ID" value="MBL1088507.1"/>
    <property type="molecule type" value="Genomic_DNA"/>
</dbReference>
<protein>
    <recommendedName>
        <fullName evidence="1">D-inositol 3-phosphate glycosyltransferase</fullName>
    </recommendedName>
</protein>